<reference evidence="2" key="1">
    <citation type="submission" date="2007-02" db="EMBL/GenBank/DDBJ databases">
        <title>Complete sequence of Pyrobaculum calidifontis JCM 11548.</title>
        <authorList>
            <consortium name="US DOE Joint Genome Institute"/>
            <person name="Copeland A."/>
            <person name="Lucas S."/>
            <person name="Lapidus A."/>
            <person name="Barry K."/>
            <person name="Glavina del Rio T."/>
            <person name="Dalin E."/>
            <person name="Tice H."/>
            <person name="Pitluck S."/>
            <person name="Chain P."/>
            <person name="Malfatti S."/>
            <person name="Shin M."/>
            <person name="Vergez L."/>
            <person name="Schmutz J."/>
            <person name="Larimer F."/>
            <person name="Land M."/>
            <person name="Hauser L."/>
            <person name="Kyrpides N."/>
            <person name="Mikhailova N."/>
            <person name="Cozen A.E."/>
            <person name="Fitz-Gibbon S.T."/>
            <person name="House C.H."/>
            <person name="Saltikov C."/>
            <person name="Lowe T.M."/>
            <person name="Richardson P."/>
        </authorList>
    </citation>
    <scope>NUCLEOTIDE SEQUENCE [LARGE SCALE GENOMIC DNA]</scope>
    <source>
        <strain evidence="2">JCM 11548</strain>
    </source>
</reference>
<dbReference type="EMBL" id="CP000561">
    <property type="protein sequence ID" value="ABO09427.1"/>
    <property type="molecule type" value="Genomic_DNA"/>
</dbReference>
<organism evidence="2 3">
    <name type="scientific">Pyrobaculum calidifontis (strain DSM 21063 / JCM 11548 / VA1)</name>
    <dbReference type="NCBI Taxonomy" id="410359"/>
    <lineage>
        <taxon>Archaea</taxon>
        <taxon>Thermoproteota</taxon>
        <taxon>Thermoprotei</taxon>
        <taxon>Thermoproteales</taxon>
        <taxon>Thermoproteaceae</taxon>
        <taxon>Pyrobaculum</taxon>
    </lineage>
</organism>
<keyword evidence="3" id="KW-1185">Reference proteome</keyword>
<evidence type="ECO:0000256" key="1">
    <source>
        <dbReference type="SAM" id="Phobius"/>
    </source>
</evidence>
<feature type="transmembrane region" description="Helical" evidence="1">
    <location>
        <begin position="45"/>
        <end position="62"/>
    </location>
</feature>
<evidence type="ECO:0000313" key="3">
    <source>
        <dbReference type="Proteomes" id="UP000001431"/>
    </source>
</evidence>
<evidence type="ECO:0000313" key="2">
    <source>
        <dbReference type="EMBL" id="ABO09427.1"/>
    </source>
</evidence>
<sequence>MPALLRERGVGEEVIGVAYSLEKAVTFVVVALATALSLRAGPRSFLLMPLMTVLMAVLFPLFTVVRGTLELVVFVALFAGLYMGLRPFNRSLVNIVVPEKSLVA</sequence>
<dbReference type="HOGENOM" id="CLU_2243956_0_0_2"/>
<keyword evidence="1" id="KW-0812">Transmembrane</keyword>
<dbReference type="GeneID" id="4908381"/>
<name>A3MXR0_PYRCJ</name>
<keyword evidence="1" id="KW-1133">Transmembrane helix</keyword>
<dbReference type="SUPFAM" id="SSF103473">
    <property type="entry name" value="MFS general substrate transporter"/>
    <property type="match status" value="1"/>
</dbReference>
<accession>A3MXR0</accession>
<dbReference type="RefSeq" id="WP_011850685.1">
    <property type="nucleotide sequence ID" value="NC_009073.1"/>
</dbReference>
<proteinExistence type="predicted"/>
<dbReference type="InterPro" id="IPR036259">
    <property type="entry name" value="MFS_trans_sf"/>
</dbReference>
<dbReference type="STRING" id="410359.Pcal_2012"/>
<dbReference type="KEGG" id="pcl:Pcal_2012"/>
<feature type="transmembrane region" description="Helical" evidence="1">
    <location>
        <begin position="68"/>
        <end position="85"/>
    </location>
</feature>
<keyword evidence="1" id="KW-0472">Membrane</keyword>
<feature type="transmembrane region" description="Helical" evidence="1">
    <location>
        <begin position="20"/>
        <end position="38"/>
    </location>
</feature>
<dbReference type="Proteomes" id="UP000001431">
    <property type="component" value="Chromosome"/>
</dbReference>
<protein>
    <submittedName>
        <fullName evidence="2">Uncharacterized protein</fullName>
    </submittedName>
</protein>
<gene>
    <name evidence="2" type="ordered locus">Pcal_2012</name>
</gene>
<dbReference type="AlphaFoldDB" id="A3MXR0"/>